<dbReference type="GO" id="GO:0008017">
    <property type="term" value="F:microtubule binding"/>
    <property type="evidence" value="ECO:0007669"/>
    <property type="project" value="InterPro"/>
</dbReference>
<dbReference type="Pfam" id="PF16796">
    <property type="entry name" value="Microtub_bd"/>
    <property type="match status" value="1"/>
</dbReference>
<dbReference type="Pfam" id="PF00307">
    <property type="entry name" value="CH"/>
    <property type="match status" value="1"/>
</dbReference>
<dbReference type="InterPro" id="IPR001715">
    <property type="entry name" value="CH_dom"/>
</dbReference>
<dbReference type="Gene3D" id="1.10.418.10">
    <property type="entry name" value="Calponin-like domain"/>
    <property type="match status" value="1"/>
</dbReference>
<keyword evidence="2 7" id="KW-0493">Microtubule</keyword>
<accession>A0A1D6MJS1</accession>
<evidence type="ECO:0000256" key="3">
    <source>
        <dbReference type="ARBA" id="ARBA00022741"/>
    </source>
</evidence>
<dbReference type="PANTHER" id="PTHR47972">
    <property type="entry name" value="KINESIN-LIKE PROTEIN KLP-3"/>
    <property type="match status" value="1"/>
</dbReference>
<dbReference type="SUPFAM" id="SSF47576">
    <property type="entry name" value="Calponin-homology domain, CH-domain"/>
    <property type="match status" value="1"/>
</dbReference>
<dbReference type="InterPro" id="IPR027417">
    <property type="entry name" value="P-loop_NTPase"/>
</dbReference>
<keyword evidence="8" id="KW-0378">Hydrolase</keyword>
<dbReference type="InterPro" id="IPR019821">
    <property type="entry name" value="Kinesin_motor_CS"/>
</dbReference>
<dbReference type="PROSITE" id="PS50067">
    <property type="entry name" value="KINESIN_MOTOR_2"/>
    <property type="match status" value="1"/>
</dbReference>
<organism evidence="8">
    <name type="scientific">Zea mays</name>
    <name type="common">Maize</name>
    <dbReference type="NCBI Taxonomy" id="4577"/>
    <lineage>
        <taxon>Eukaryota</taxon>
        <taxon>Viridiplantae</taxon>
        <taxon>Streptophyta</taxon>
        <taxon>Embryophyta</taxon>
        <taxon>Tracheophyta</taxon>
        <taxon>Spermatophyta</taxon>
        <taxon>Magnoliopsida</taxon>
        <taxon>Liliopsida</taxon>
        <taxon>Poales</taxon>
        <taxon>Poaceae</taxon>
        <taxon>PACMAD clade</taxon>
        <taxon>Panicoideae</taxon>
        <taxon>Andropogonodae</taxon>
        <taxon>Andropogoneae</taxon>
        <taxon>Tripsacinae</taxon>
        <taxon>Zea</taxon>
    </lineage>
</organism>
<dbReference type="GO" id="GO:0005524">
    <property type="term" value="F:ATP binding"/>
    <property type="evidence" value="ECO:0007669"/>
    <property type="project" value="UniProtKB-UniRule"/>
</dbReference>
<dbReference type="EMBL" id="CM007649">
    <property type="protein sequence ID" value="ONM29505.1"/>
    <property type="molecule type" value="Genomic_DNA"/>
</dbReference>
<evidence type="ECO:0000256" key="5">
    <source>
        <dbReference type="ARBA" id="ARBA00023175"/>
    </source>
</evidence>
<dbReference type="SMART" id="SM00129">
    <property type="entry name" value="KISc"/>
    <property type="match status" value="1"/>
</dbReference>
<dbReference type="GO" id="GO:0005874">
    <property type="term" value="C:microtubule"/>
    <property type="evidence" value="ECO:0007669"/>
    <property type="project" value="UniProtKB-KW"/>
</dbReference>
<reference evidence="8" key="1">
    <citation type="submission" date="2015-12" db="EMBL/GenBank/DDBJ databases">
        <title>Update maize B73 reference genome by single molecule sequencing technologies.</title>
        <authorList>
            <consortium name="Maize Genome Sequencing Project"/>
            <person name="Ware D."/>
        </authorList>
    </citation>
    <scope>NUCLEOTIDE SEQUENCE [LARGE SCALE GENOMIC DNA]</scope>
    <source>
        <tissue evidence="8">Seedling</tissue>
    </source>
</reference>
<proteinExistence type="inferred from homology"/>
<dbReference type="InterPro" id="IPR001752">
    <property type="entry name" value="Kinesin_motor_dom"/>
</dbReference>
<dbReference type="SMART" id="SM00033">
    <property type="entry name" value="CH"/>
    <property type="match status" value="1"/>
</dbReference>
<dbReference type="AlphaFoldDB" id="A0A1D6MJS1"/>
<dbReference type="ExpressionAtlas" id="A0A1D6MJS1">
    <property type="expression patterns" value="baseline and differential"/>
</dbReference>
<dbReference type="PROSITE" id="PS50021">
    <property type="entry name" value="CH"/>
    <property type="match status" value="1"/>
</dbReference>
<dbReference type="GO" id="GO:0007018">
    <property type="term" value="P:microtubule-based movement"/>
    <property type="evidence" value="ECO:0007669"/>
    <property type="project" value="InterPro"/>
</dbReference>
<dbReference type="PANTHER" id="PTHR47972:SF4">
    <property type="entry name" value="KINESIN-LIKE PROTEIN KIN-14L"/>
    <property type="match status" value="1"/>
</dbReference>
<dbReference type="Gene3D" id="3.40.850.10">
    <property type="entry name" value="Kinesin motor domain"/>
    <property type="match status" value="1"/>
</dbReference>
<dbReference type="PROSITE" id="PS00411">
    <property type="entry name" value="KINESIN_MOTOR_1"/>
    <property type="match status" value="1"/>
</dbReference>
<dbReference type="SUPFAM" id="SSF52540">
    <property type="entry name" value="P-loop containing nucleoside triphosphate hydrolases"/>
    <property type="match status" value="1"/>
</dbReference>
<keyword evidence="5 6" id="KW-0505">Motor protein</keyword>
<dbReference type="InterPro" id="IPR036872">
    <property type="entry name" value="CH_dom_sf"/>
</dbReference>
<dbReference type="InterPro" id="IPR036961">
    <property type="entry name" value="Kinesin_motor_dom_sf"/>
</dbReference>
<feature type="binding site" evidence="6">
    <location>
        <begin position="381"/>
        <end position="388"/>
    </location>
    <ligand>
        <name>ATP</name>
        <dbReference type="ChEBI" id="CHEBI:30616"/>
    </ligand>
</feature>
<keyword evidence="3 6" id="KW-0547">Nucleotide-binding</keyword>
<evidence type="ECO:0000256" key="4">
    <source>
        <dbReference type="ARBA" id="ARBA00022840"/>
    </source>
</evidence>
<dbReference type="GO" id="GO:0016787">
    <property type="term" value="F:hydrolase activity"/>
    <property type="evidence" value="ECO:0007669"/>
    <property type="project" value="UniProtKB-KW"/>
</dbReference>
<evidence type="ECO:0000256" key="7">
    <source>
        <dbReference type="RuleBase" id="RU000394"/>
    </source>
</evidence>
<comment type="similarity">
    <text evidence="1">Belongs to the TRAFAC class myosin-kinesin ATPase superfamily. Kinesin family. KIN-14 subfamily.</text>
</comment>
<evidence type="ECO:0000313" key="8">
    <source>
        <dbReference type="EMBL" id="ONM29505.1"/>
    </source>
</evidence>
<evidence type="ECO:0000256" key="6">
    <source>
        <dbReference type="PROSITE-ProRule" id="PRU00283"/>
    </source>
</evidence>
<keyword evidence="4 6" id="KW-0067">ATP-binding</keyword>
<name>A0A1D6MJS1_MAIZE</name>
<gene>
    <name evidence="8" type="ORF">ZEAMMB73_Zm00001d039617</name>
</gene>
<dbReference type="FunFam" id="1.10.418.10:FF:000073">
    <property type="entry name" value="Kinesin-like protein KIN-14L"/>
    <property type="match status" value="1"/>
</dbReference>
<sequence length="609" mass="67752">MVGSLGLPPYPSEQEFVASLRNGIVLCKAINKLQPGAVTKIITNAPSNSQPLTAFQYFENIRNFLVAVNKLKLTSFEASDLDKDNLDAGTVGKIVDCVISLKSYHEWKQAGGANGPNKYMKSPLAVRSSQIQSENVASGPSPSLKRLDLTEVDADTQTFQNLDPNMKDCAFADAVEKLQKVIVDSMLSSKENIDQDILKKVPSKLIGAVLASQLGKEQHPNSPIESKQLLLQAHETELLDLKKMFQDVKVNFRSLQTQFRDDMAKLGENIQDLSKAALGYNQAVKENRNLYNMLQELRGNIRVFCRIRPLLHSESISSIEHVGTDGSVMVCDPVKPQSAHKIFQFNKVFGPTTTQDEVYKETQPLVRSVMDGYNVCIFAYGQTGSGKTHTMCGPSGGLSKDYGINYMALNDLFNISTSREDVKYDIRVQMVEIYNEQVRDLLNEDRSSTKYPFTPYILFFILTVHVNGKDIAGNVSRSSLHLVDLAGSERVDRSEKLAFLQVDTLKKALASKELEKTTLKVKGSATTSERTKQVLDCTPPRPRRLSLENASDKARMPERKILKSPRSAVGITHDKECNTDAFRHANHHESLIQVHLALSIFHIIQCCGS</sequence>
<dbReference type="GO" id="GO:0003777">
    <property type="term" value="F:microtubule motor activity"/>
    <property type="evidence" value="ECO:0007669"/>
    <property type="project" value="InterPro"/>
</dbReference>
<protein>
    <recommendedName>
        <fullName evidence="7">Kinesin-like protein</fullName>
    </recommendedName>
</protein>
<dbReference type="InterPro" id="IPR031852">
    <property type="entry name" value="Vik1/Cik1_MT-bd"/>
</dbReference>
<evidence type="ECO:0000256" key="2">
    <source>
        <dbReference type="ARBA" id="ARBA00022701"/>
    </source>
</evidence>
<dbReference type="PRINTS" id="PR00380">
    <property type="entry name" value="KINESINHEAVY"/>
</dbReference>
<dbReference type="InterPro" id="IPR027640">
    <property type="entry name" value="Kinesin-like_fam"/>
</dbReference>
<evidence type="ECO:0000256" key="1">
    <source>
        <dbReference type="ARBA" id="ARBA00010899"/>
    </source>
</evidence>